<evidence type="ECO:0000256" key="7">
    <source>
        <dbReference type="ARBA" id="ARBA00022832"/>
    </source>
</evidence>
<dbReference type="GO" id="GO:0019171">
    <property type="term" value="F:(3R)-hydroxyacyl-[acyl-carrier-protein] dehydratase activity"/>
    <property type="evidence" value="ECO:0007669"/>
    <property type="project" value="InterPro"/>
</dbReference>
<dbReference type="InterPro" id="IPR014181">
    <property type="entry name" value="Omega3_polyunsat_FA_synth-like"/>
</dbReference>
<dbReference type="EMBL" id="AB980240">
    <property type="protein sequence ID" value="BAP47696.1"/>
    <property type="molecule type" value="Genomic_DNA"/>
</dbReference>
<dbReference type="CDD" id="cd00833">
    <property type="entry name" value="PKS"/>
    <property type="match status" value="2"/>
</dbReference>
<dbReference type="InterPro" id="IPR029069">
    <property type="entry name" value="HotDog_dom_sf"/>
</dbReference>
<dbReference type="InterPro" id="IPR014030">
    <property type="entry name" value="Ketoacyl_synth_N"/>
</dbReference>
<comment type="similarity">
    <text evidence="11">Belongs to the thiolase-like superfamily. Beta-ketoacyl-ACP synthases family.</text>
</comment>
<reference evidence="13" key="1">
    <citation type="journal article" date="2014" name="FEBS Lett.">
        <title>Identification of a novel type of polyunsaturated fatty acid synthase involved in arachidonic acid biosynthesis.</title>
        <authorList>
            <person name="Ujihara T."/>
            <person name="Nagano M."/>
            <person name="Wada H."/>
            <person name="Mitsuhashi S."/>
        </authorList>
    </citation>
    <scope>NUCLEOTIDE SEQUENCE</scope>
    <source>
        <strain evidence="13">JCM 23201</strain>
    </source>
</reference>
<dbReference type="SUPFAM" id="SSF54637">
    <property type="entry name" value="Thioesterase/thiol ester dehydrase-isomerase"/>
    <property type="match status" value="4"/>
</dbReference>
<gene>
    <name evidence="13" type="primary">pfaC</name>
</gene>
<keyword evidence="4" id="KW-0444">Lipid biosynthesis</keyword>
<evidence type="ECO:0000256" key="5">
    <source>
        <dbReference type="ARBA" id="ARBA00022553"/>
    </source>
</evidence>
<comment type="similarity">
    <text evidence="2">Belongs to the thioester dehydratase family. FabA subfamily.</text>
</comment>
<dbReference type="PROSITE" id="PS00606">
    <property type="entry name" value="KS3_1"/>
    <property type="match status" value="1"/>
</dbReference>
<evidence type="ECO:0000256" key="1">
    <source>
        <dbReference type="ARBA" id="ARBA00005194"/>
    </source>
</evidence>
<dbReference type="SUPFAM" id="SSF53901">
    <property type="entry name" value="Thiolase-like"/>
    <property type="match status" value="4"/>
</dbReference>
<dbReference type="InterPro" id="IPR018201">
    <property type="entry name" value="Ketoacyl_synth_AS"/>
</dbReference>
<name>A0A090BDC3_9BACT</name>
<keyword evidence="9" id="KW-0275">Fatty acid biosynthesis</keyword>
<comment type="pathway">
    <text evidence="1">Lipid metabolism; fatty acid biosynthesis.</text>
</comment>
<keyword evidence="10" id="KW-0456">Lyase</keyword>
<evidence type="ECO:0000259" key="12">
    <source>
        <dbReference type="PROSITE" id="PS52004"/>
    </source>
</evidence>
<dbReference type="NCBIfam" id="TIGR02816">
    <property type="entry name" value="pfaB_fam"/>
    <property type="match status" value="1"/>
</dbReference>
<protein>
    <submittedName>
        <fullName evidence="13">Polyunsaturated fatty acid synthase PfaC</fullName>
    </submittedName>
</protein>
<dbReference type="InterPro" id="IPR010083">
    <property type="entry name" value="FabA"/>
</dbReference>
<keyword evidence="8" id="KW-0443">Lipid metabolism</keyword>
<dbReference type="InterPro" id="IPR052568">
    <property type="entry name" value="PKS-FAS_Synthase"/>
</dbReference>
<dbReference type="InterPro" id="IPR001227">
    <property type="entry name" value="Ac_transferase_dom_sf"/>
</dbReference>
<evidence type="ECO:0000256" key="4">
    <source>
        <dbReference type="ARBA" id="ARBA00022516"/>
    </source>
</evidence>
<sequence length="2241" mass="247730">MKIAIIGLSGLFPGSSTNEEFWQNLLDEKDLTNLANLEDFGADPALFYEDKKGAVDRCYSLRGGYIRDFDFDPTGYQLSADFLAQQDKLYQWSLYVAKTALEESGYAHNKEVLAKCGLILGNLSFPTGSSHKLLADLYTKTTEKALQELLEDKNFKIPASQLPIPNNEVLADTPSQMVAKGLGLGGGHYALDAACATSLYAIKLACDELITGKADLMLAGAVCGSDQLFIHMGFSIFHAYAPHGEKFAPLDKASGGLVSAEGAGMVVLKRLEDAERDGDNILGLIGGIGLSNDGSGKFLLSPNPKGQRLAFERAYDLEEVLPQNTSYLECHATGTPLGDVTEMNSISDFFAQHQTKPLLGSVKSNMGHLLTAAGMSGLFKVLLSMQKGIIPPNINLESAVQANNQWIQDEQIIKKTTPWKGDQAGINSFGFGGTNAHMVVQKPTSSTLKEKKAYQAQELLPLAIVGMDAHFGSCENLEDFYAAIYNGNQDFKPLPPKRWKGFDADQDLLKRYGFKDGLAPKGAYIDQFDIDLLRYKIQPKEAETLEPQQALILKVADKALQDAQISPSQNIAVLIAMESELAIHHYLARWDSVWQLDKALEQSGLSLSEEKKTALKEYSKNALYFREGSQTPSQHTSFVGNIMASRIAALWDFSGPAFTVSCGDNAVFKALEVAQNILSLGEVDAVVVGGVDFCGGLENVLLRQEKEASSQNIAPSLSLNQGQKGWLVGEGAGAVVLKRQIDLQKQDNVYAVLEHIGQASEQLNVGYQELVSSGYAAQDHQELKQLLATQLEQKTALGSVKTSFGHTGAASGIAALIKTALCLHHKFIPGIPNWEAPQEATAFAKTKYYFPMASRPWLLNAGEKRKAAINGLEGLQIHLSEGVRSSPAPSPLLQGRVGSLFVLKGNTETALREALALLLEDLAGKSSLPELAARLYYNHQAKPSSYTIVLLANSKKNLQQEIRFMQVGLEAALTENKVLKTPRGSYFTAKPLGKTGKIAFSYPGSATAYRGLGQDIFQLFPSLHEHFGQKLEDIADFVGSSYLHPKLQSRQEEAPSIQTDAVSMMCAGVFSSAIYTHLLKDKFGLKPDLAFGYSMGESAGMWYSFDVWNPDNTAVFRNSDLFANQLSGDLRLLAETWGISSEEAKARWISLILLADKEAVQNLVAQEDRCYLSFINTPQEVIISGDKEACNRVVQQLGCPAVEVPFQNVIHHDFCKKVQEELYDMHHFPLETQPNIDFYSSLSLAPLPMDSGVIAQNSTQVCFQPVDYPTTIQQLYNDGARIFIELGAGNTCTQWTSSILGQQAHLAVSCTQKGKPEGTALLQALAQLLSHGVALDLQPLFAADLLAPSPRAFYKAIVSGGARIFDYLLQPQTKKQFAGVTKTALVQQLEPALASNSREYSFTSTKTTTVDTTQSIPSPSQKVLLGENGLKLQDFNDPNHLQGKTIIFSQEDLEEFATGKIAKVFGEEYSIIDTYKRRVMLPMAPYLLVSRVTGLDAKRGEFKPSTMQTEYDIPYNAWFTTDGQIPWAVSVESGQCDLLLISYLGIDFENKGDLVYRLLDCTLTFVDDLPFEGQTLRYDISINSFVRNGDNLLFFFSYNCYVEDRLVLKMRNGCAGFFTDEQLEEGLGVVYSKEELEAKTNAKKPAFTPLLNTKKTSFSKEDLHHLIEGNMELCFDSPAYFANGRNPSLRLPPEQILMIDRIVSVDLKGGAYGLGYVIAEKDLAPEDWYFPCHFRDDEVLAGSLQAEGGGNLLRFFMLMLGLQRLTKDARYQPIFDLPQKVRCRKQVTPSKDTKLVYKLEVKEIGLVPNPYVIADLEIVSDGVITVHFENLGLQLREKDNPRYLEQQKGVHISPRSKDALLTELDITNFALNNLSVAFGPDFACYDGRTVSRQPNTDLQLISRVLKIEGERLNFKQPSTIYAEYDVPEDAWYYQQNASMTMPYSVLMEIALQPCGLLGAYLGSTLPFSDKNLFFRNLDGTGEMLELPMGTDWRGKTIHNKAVLASSVALGGTVLQNYTFELSIDGQVFYKGKSSFGFFPAEALAQQVGLDNGTAVAPWYQQQNLAQKDYMSIKLDSLYGKMKLFKAPANKPHYHLSGEQLSLLNNLKIVKDGGQYGKGYIYGHQAINLYDWFFTCHFYQDPVMPGSLGVEAILQAMQTFALQQDLGKDFKSPRFVQVPQHTTVWKYRGQILQGVENMHCEVHFKSIEKKGEQLVIVGDAYLWNEDTRIYQITDLALGIEEA</sequence>
<accession>A0A090BDC3</accession>
<evidence type="ECO:0000256" key="10">
    <source>
        <dbReference type="ARBA" id="ARBA00023239"/>
    </source>
</evidence>
<keyword evidence="3" id="KW-0596">Phosphopantetheine</keyword>
<dbReference type="CDD" id="cd01287">
    <property type="entry name" value="FabA"/>
    <property type="match status" value="1"/>
</dbReference>
<dbReference type="SMART" id="SM00825">
    <property type="entry name" value="PKS_KS"/>
    <property type="match status" value="1"/>
</dbReference>
<evidence type="ECO:0000313" key="13">
    <source>
        <dbReference type="EMBL" id="BAP47696.1"/>
    </source>
</evidence>
<feature type="domain" description="Ketosynthase family 3 (KS3)" evidence="12">
    <location>
        <begin position="1"/>
        <end position="442"/>
    </location>
</feature>
<evidence type="ECO:0000256" key="3">
    <source>
        <dbReference type="ARBA" id="ARBA00022450"/>
    </source>
</evidence>
<dbReference type="InterPro" id="IPR013114">
    <property type="entry name" value="FabA_FabZ"/>
</dbReference>
<evidence type="ECO:0000256" key="9">
    <source>
        <dbReference type="ARBA" id="ARBA00023160"/>
    </source>
</evidence>
<evidence type="ECO:0000256" key="6">
    <source>
        <dbReference type="ARBA" id="ARBA00022679"/>
    </source>
</evidence>
<feature type="domain" description="Ketosynthase family 3 (KS3)" evidence="12">
    <location>
        <begin position="459"/>
        <end position="886"/>
    </location>
</feature>
<dbReference type="GO" id="GO:0005737">
    <property type="term" value="C:cytoplasm"/>
    <property type="evidence" value="ECO:0007669"/>
    <property type="project" value="InterPro"/>
</dbReference>
<dbReference type="PANTHER" id="PTHR43074">
    <property type="entry name" value="OMEGA-3 POLYUNSATURATED FATTY ACID SYNTHASE PFAB-RELATED"/>
    <property type="match status" value="1"/>
</dbReference>
<dbReference type="Pfam" id="PF02801">
    <property type="entry name" value="Ketoacyl-synt_C"/>
    <property type="match status" value="2"/>
</dbReference>
<keyword evidence="5" id="KW-0597">Phosphoprotein</keyword>
<dbReference type="InterPro" id="IPR016039">
    <property type="entry name" value="Thiolase-like"/>
</dbReference>
<evidence type="ECO:0000256" key="8">
    <source>
        <dbReference type="ARBA" id="ARBA00023098"/>
    </source>
</evidence>
<dbReference type="Pfam" id="PF07977">
    <property type="entry name" value="FabA"/>
    <property type="match status" value="2"/>
</dbReference>
<proteinExistence type="inferred from homology"/>
<evidence type="ECO:0000256" key="2">
    <source>
        <dbReference type="ARBA" id="ARBA00006714"/>
    </source>
</evidence>
<dbReference type="SUPFAM" id="SSF52151">
    <property type="entry name" value="FabD/lysophospholipase-like"/>
    <property type="match status" value="1"/>
</dbReference>
<keyword evidence="6 11" id="KW-0808">Transferase</keyword>
<dbReference type="InterPro" id="IPR014043">
    <property type="entry name" value="Acyl_transferase_dom"/>
</dbReference>
<dbReference type="SMART" id="SM00827">
    <property type="entry name" value="PKS_AT"/>
    <property type="match status" value="1"/>
</dbReference>
<dbReference type="Gene3D" id="3.10.129.10">
    <property type="entry name" value="Hotdog Thioesterase"/>
    <property type="match status" value="4"/>
</dbReference>
<dbReference type="GO" id="GO:0006633">
    <property type="term" value="P:fatty acid biosynthetic process"/>
    <property type="evidence" value="ECO:0007669"/>
    <property type="project" value="UniProtKB-UniPathway"/>
</dbReference>
<dbReference type="Gene3D" id="3.40.366.10">
    <property type="entry name" value="Malonyl-Coenzyme A Acyl Carrier Protein, domain 2"/>
    <property type="match status" value="2"/>
</dbReference>
<dbReference type="Gene3D" id="3.30.70.3290">
    <property type="match status" value="1"/>
</dbReference>
<dbReference type="Gene3D" id="3.40.47.10">
    <property type="match status" value="3"/>
</dbReference>
<dbReference type="UniPathway" id="UPA00094"/>
<evidence type="ECO:0000256" key="11">
    <source>
        <dbReference type="RuleBase" id="RU003694"/>
    </source>
</evidence>
<dbReference type="Pfam" id="PF00109">
    <property type="entry name" value="ketoacyl-synt"/>
    <property type="match status" value="2"/>
</dbReference>
<dbReference type="InterPro" id="IPR020841">
    <property type="entry name" value="PKS_Beta-ketoAc_synthase_dom"/>
</dbReference>
<organism evidence="13">
    <name type="scientific">Aureispira marina</name>
    <dbReference type="NCBI Taxonomy" id="365033"/>
    <lineage>
        <taxon>Bacteria</taxon>
        <taxon>Pseudomonadati</taxon>
        <taxon>Bacteroidota</taxon>
        <taxon>Saprospiria</taxon>
        <taxon>Saprospirales</taxon>
        <taxon>Saprospiraceae</taxon>
        <taxon>Aureispira</taxon>
    </lineage>
</organism>
<dbReference type="InterPro" id="IPR014031">
    <property type="entry name" value="Ketoacyl_synth_C"/>
</dbReference>
<keyword evidence="7" id="KW-0276">Fatty acid metabolism</keyword>
<dbReference type="PROSITE" id="PS52004">
    <property type="entry name" value="KS3_2"/>
    <property type="match status" value="2"/>
</dbReference>
<dbReference type="PANTHER" id="PTHR43074:SF1">
    <property type="entry name" value="BETA-KETOACYL SYNTHASE FAMILY PROTEIN-RELATED"/>
    <property type="match status" value="1"/>
</dbReference>
<dbReference type="InterPro" id="IPR016035">
    <property type="entry name" value="Acyl_Trfase/lysoPLipase"/>
</dbReference>
<dbReference type="GO" id="GO:0004315">
    <property type="term" value="F:3-oxoacyl-[acyl-carrier-protein] synthase activity"/>
    <property type="evidence" value="ECO:0007669"/>
    <property type="project" value="InterPro"/>
</dbReference>